<dbReference type="GO" id="GO:0004831">
    <property type="term" value="F:tyrosine-tRNA ligase activity"/>
    <property type="evidence" value="ECO:0007669"/>
    <property type="project" value="UniProtKB-UniRule"/>
</dbReference>
<dbReference type="InterPro" id="IPR024088">
    <property type="entry name" value="Tyr-tRNA-ligase_bac-type"/>
</dbReference>
<dbReference type="GO" id="GO:0005524">
    <property type="term" value="F:ATP binding"/>
    <property type="evidence" value="ECO:0007669"/>
    <property type="project" value="UniProtKB-KW"/>
</dbReference>
<dbReference type="NCBIfam" id="TIGR00234">
    <property type="entry name" value="tyrS"/>
    <property type="match status" value="1"/>
</dbReference>
<dbReference type="InterPro" id="IPR014729">
    <property type="entry name" value="Rossmann-like_a/b/a_fold"/>
</dbReference>
<evidence type="ECO:0000256" key="3">
    <source>
        <dbReference type="ARBA" id="ARBA00022741"/>
    </source>
</evidence>
<dbReference type="Pfam" id="PF22421">
    <property type="entry name" value="SYY_C-terminal"/>
    <property type="match status" value="1"/>
</dbReference>
<comment type="catalytic activity">
    <reaction evidence="8">
        <text>tRNA(Tyr) + L-tyrosine + ATP = L-tyrosyl-tRNA(Tyr) + AMP + diphosphate + H(+)</text>
        <dbReference type="Rhea" id="RHEA:10220"/>
        <dbReference type="Rhea" id="RHEA-COMP:9706"/>
        <dbReference type="Rhea" id="RHEA-COMP:9707"/>
        <dbReference type="ChEBI" id="CHEBI:15378"/>
        <dbReference type="ChEBI" id="CHEBI:30616"/>
        <dbReference type="ChEBI" id="CHEBI:33019"/>
        <dbReference type="ChEBI" id="CHEBI:58315"/>
        <dbReference type="ChEBI" id="CHEBI:78442"/>
        <dbReference type="ChEBI" id="CHEBI:78536"/>
        <dbReference type="ChEBI" id="CHEBI:456215"/>
        <dbReference type="EC" id="6.1.1.1"/>
    </reaction>
</comment>
<dbReference type="SMART" id="SM00363">
    <property type="entry name" value="S4"/>
    <property type="match status" value="1"/>
</dbReference>
<dbReference type="Pfam" id="PF00579">
    <property type="entry name" value="tRNA-synt_1b"/>
    <property type="match status" value="1"/>
</dbReference>
<dbReference type="InterPro" id="IPR002307">
    <property type="entry name" value="Tyr-tRNA-ligase"/>
</dbReference>
<dbReference type="GO" id="GO:0003723">
    <property type="term" value="F:RNA binding"/>
    <property type="evidence" value="ECO:0007669"/>
    <property type="project" value="UniProtKB-KW"/>
</dbReference>
<evidence type="ECO:0000256" key="4">
    <source>
        <dbReference type="ARBA" id="ARBA00022840"/>
    </source>
</evidence>
<organism evidence="13 14">
    <name type="scientific">candidate division WWE3 bacterium RIFCSPHIGHO2_01_FULL_35_17</name>
    <dbReference type="NCBI Taxonomy" id="1802614"/>
    <lineage>
        <taxon>Bacteria</taxon>
        <taxon>Katanobacteria</taxon>
    </lineage>
</organism>
<dbReference type="CDD" id="cd00805">
    <property type="entry name" value="TyrRS_core"/>
    <property type="match status" value="1"/>
</dbReference>
<dbReference type="Gene3D" id="3.10.290.10">
    <property type="entry name" value="RNA-binding S4 domain"/>
    <property type="match status" value="1"/>
</dbReference>
<evidence type="ECO:0000256" key="2">
    <source>
        <dbReference type="ARBA" id="ARBA00022598"/>
    </source>
</evidence>
<dbReference type="Proteomes" id="UP000176444">
    <property type="component" value="Unassembled WGS sequence"/>
</dbReference>
<keyword evidence="6 11" id="KW-0648">Protein biosynthesis</keyword>
<dbReference type="AlphaFoldDB" id="A0A1F4UR95"/>
<dbReference type="GO" id="GO:0005829">
    <property type="term" value="C:cytosol"/>
    <property type="evidence" value="ECO:0007669"/>
    <property type="project" value="TreeGrafter"/>
</dbReference>
<dbReference type="SUPFAM" id="SSF55174">
    <property type="entry name" value="Alpha-L RNA-binding motif"/>
    <property type="match status" value="1"/>
</dbReference>
<dbReference type="EC" id="6.1.1.1" evidence="1 9"/>
<dbReference type="PANTHER" id="PTHR11766:SF1">
    <property type="entry name" value="TYROSINE--TRNA LIGASE"/>
    <property type="match status" value="1"/>
</dbReference>
<keyword evidence="2 11" id="KW-0436">Ligase</keyword>
<evidence type="ECO:0000256" key="8">
    <source>
        <dbReference type="ARBA" id="ARBA00048248"/>
    </source>
</evidence>
<protein>
    <recommendedName>
        <fullName evidence="1 9">Tyrosine--tRNA ligase</fullName>
        <ecNumber evidence="1 9">6.1.1.1</ecNumber>
    </recommendedName>
</protein>
<evidence type="ECO:0000256" key="7">
    <source>
        <dbReference type="ARBA" id="ARBA00023146"/>
    </source>
</evidence>
<evidence type="ECO:0000256" key="5">
    <source>
        <dbReference type="ARBA" id="ARBA00022884"/>
    </source>
</evidence>
<evidence type="ECO:0000256" key="1">
    <source>
        <dbReference type="ARBA" id="ARBA00013160"/>
    </source>
</evidence>
<dbReference type="GO" id="GO:0006437">
    <property type="term" value="P:tyrosyl-tRNA aminoacylation"/>
    <property type="evidence" value="ECO:0007669"/>
    <property type="project" value="UniProtKB-UniRule"/>
</dbReference>
<dbReference type="PRINTS" id="PR01040">
    <property type="entry name" value="TRNASYNTHTYR"/>
</dbReference>
<sequence length="403" mass="45644">MSMDKVEELLTRGVEKIYPSKEELEKVLRSGKKLKIYQGFDPTGIQLHIGHMVGLRKLKQWQDLGHHVIFLIGDGTGQAGDPSGKKHAREKFLTREELRKNAVDYIKQAGKIVRFEGENPVEILFNGDWLNELKLVDILNIAGRFSLQQLLERDLFQQRIKQDEDVNLREFLYPLLQAYDSVVMEVDLELGGSDQTFNMLAGRTLIKKMKNKDKFVMTTPLLTDSRGVKIGKTEGNVIALTDKPEDLFGKIMAFPDDVIIKGFEYLTNVTAEEIKRIEKELPKGENPVDFKKKLAFEIVKELSNTQDAEKAQKSFEQTVQGKELPDDVPVFQYDANGDQDIVSLLMQTKLAASKSDAKRLIKQGGVSIDEIIIKNLDEPVTPKGGMILRVGKRKFVKIKTSAR</sequence>
<dbReference type="EMBL" id="MEUX01000019">
    <property type="protein sequence ID" value="OGC47320.1"/>
    <property type="molecule type" value="Genomic_DNA"/>
</dbReference>
<reference evidence="13 14" key="1">
    <citation type="journal article" date="2016" name="Nat. Commun.">
        <title>Thousands of microbial genomes shed light on interconnected biogeochemical processes in an aquifer system.</title>
        <authorList>
            <person name="Anantharaman K."/>
            <person name="Brown C.T."/>
            <person name="Hug L.A."/>
            <person name="Sharon I."/>
            <person name="Castelle C.J."/>
            <person name="Probst A.J."/>
            <person name="Thomas B.C."/>
            <person name="Singh A."/>
            <person name="Wilkins M.J."/>
            <person name="Karaoz U."/>
            <person name="Brodie E.L."/>
            <person name="Williams K.H."/>
            <person name="Hubbard S.S."/>
            <person name="Banfield J.F."/>
        </authorList>
    </citation>
    <scope>NUCLEOTIDE SEQUENCE [LARGE SCALE GENOMIC DNA]</scope>
</reference>
<dbReference type="InterPro" id="IPR036986">
    <property type="entry name" value="S4_RNA-bd_sf"/>
</dbReference>
<keyword evidence="5 10" id="KW-0694">RNA-binding</keyword>
<keyword evidence="7 11" id="KW-0030">Aminoacyl-tRNA synthetase</keyword>
<dbReference type="PANTHER" id="PTHR11766">
    <property type="entry name" value="TYROSYL-TRNA SYNTHETASE"/>
    <property type="match status" value="1"/>
</dbReference>
<comment type="similarity">
    <text evidence="11">Belongs to the class-I aminoacyl-tRNA synthetase family.</text>
</comment>
<accession>A0A1F4UR95</accession>
<evidence type="ECO:0000256" key="10">
    <source>
        <dbReference type="PROSITE-ProRule" id="PRU00182"/>
    </source>
</evidence>
<gene>
    <name evidence="13" type="ORF">A2713_00420</name>
</gene>
<evidence type="ECO:0000256" key="11">
    <source>
        <dbReference type="RuleBase" id="RU363036"/>
    </source>
</evidence>
<dbReference type="Gene3D" id="3.40.50.620">
    <property type="entry name" value="HUPs"/>
    <property type="match status" value="1"/>
</dbReference>
<dbReference type="CDD" id="cd00165">
    <property type="entry name" value="S4"/>
    <property type="match status" value="1"/>
</dbReference>
<evidence type="ECO:0000259" key="12">
    <source>
        <dbReference type="SMART" id="SM00363"/>
    </source>
</evidence>
<dbReference type="InterPro" id="IPR002942">
    <property type="entry name" value="S4_RNA-bd"/>
</dbReference>
<keyword evidence="3 11" id="KW-0547">Nucleotide-binding</keyword>
<name>A0A1F4UR95_UNCKA</name>
<dbReference type="Gene3D" id="1.10.240.10">
    <property type="entry name" value="Tyrosyl-Transfer RNA Synthetase"/>
    <property type="match status" value="1"/>
</dbReference>
<dbReference type="PROSITE" id="PS50889">
    <property type="entry name" value="S4"/>
    <property type="match status" value="1"/>
</dbReference>
<proteinExistence type="inferred from homology"/>
<comment type="caution">
    <text evidence="13">The sequence shown here is derived from an EMBL/GenBank/DDBJ whole genome shotgun (WGS) entry which is preliminary data.</text>
</comment>
<evidence type="ECO:0000256" key="6">
    <source>
        <dbReference type="ARBA" id="ARBA00022917"/>
    </source>
</evidence>
<feature type="domain" description="RNA-binding S4" evidence="12">
    <location>
        <begin position="340"/>
        <end position="399"/>
    </location>
</feature>
<dbReference type="InterPro" id="IPR002305">
    <property type="entry name" value="aa-tRNA-synth_Ic"/>
</dbReference>
<dbReference type="InterPro" id="IPR054608">
    <property type="entry name" value="SYY-like_C"/>
</dbReference>
<evidence type="ECO:0000313" key="13">
    <source>
        <dbReference type="EMBL" id="OGC47320.1"/>
    </source>
</evidence>
<evidence type="ECO:0000256" key="9">
    <source>
        <dbReference type="NCBIfam" id="TIGR00234"/>
    </source>
</evidence>
<evidence type="ECO:0000313" key="14">
    <source>
        <dbReference type="Proteomes" id="UP000176444"/>
    </source>
</evidence>
<keyword evidence="4 11" id="KW-0067">ATP-binding</keyword>
<dbReference type="SUPFAM" id="SSF52374">
    <property type="entry name" value="Nucleotidylyl transferase"/>
    <property type="match status" value="1"/>
</dbReference>